<dbReference type="EMBL" id="JAVXUP010000095">
    <property type="protein sequence ID" value="KAK3038483.1"/>
    <property type="molecule type" value="Genomic_DNA"/>
</dbReference>
<dbReference type="InterPro" id="IPR015802">
    <property type="entry name" value="Cu_amine_oxidase_N3"/>
</dbReference>
<dbReference type="PANTHER" id="PTHR10638">
    <property type="entry name" value="COPPER AMINE OXIDASE"/>
    <property type="match status" value="1"/>
</dbReference>
<evidence type="ECO:0000256" key="2">
    <source>
        <dbReference type="ARBA" id="ARBA00007983"/>
    </source>
</evidence>
<dbReference type="InterPro" id="IPR016182">
    <property type="entry name" value="Cu_amine_oxidase_N-reg"/>
</dbReference>
<dbReference type="GO" id="GO:0008131">
    <property type="term" value="F:primary methylamine oxidase activity"/>
    <property type="evidence" value="ECO:0007669"/>
    <property type="project" value="InterPro"/>
</dbReference>
<evidence type="ECO:0000313" key="18">
    <source>
        <dbReference type="Proteomes" id="UP001188597"/>
    </source>
</evidence>
<keyword evidence="18" id="KW-1185">Reference proteome</keyword>
<gene>
    <name evidence="17" type="ORF">RJ639_029781</name>
</gene>
<feature type="domain" description="Copper amine oxidase N3-terminal" evidence="16">
    <location>
        <begin position="165"/>
        <end position="264"/>
    </location>
</feature>
<dbReference type="PROSITE" id="PS01164">
    <property type="entry name" value="COPPER_AMINE_OXID_1"/>
    <property type="match status" value="1"/>
</dbReference>
<dbReference type="Gene3D" id="3.10.450.40">
    <property type="match status" value="4"/>
</dbReference>
<feature type="region of interest" description="Disordered" evidence="12">
    <location>
        <begin position="785"/>
        <end position="813"/>
    </location>
</feature>
<evidence type="ECO:0000256" key="3">
    <source>
        <dbReference type="ARBA" id="ARBA00011738"/>
    </source>
</evidence>
<feature type="domain" description="Copper amine oxidase N3-terminal" evidence="16">
    <location>
        <begin position="903"/>
        <end position="1002"/>
    </location>
</feature>
<feature type="domain" description="Copper amine oxidase N2-terminal" evidence="15">
    <location>
        <begin position="812"/>
        <end position="892"/>
    </location>
</feature>
<feature type="domain" description="Copper amine oxidase catalytic" evidence="14">
    <location>
        <begin position="289"/>
        <end position="659"/>
    </location>
</feature>
<evidence type="ECO:0000256" key="4">
    <source>
        <dbReference type="ARBA" id="ARBA00022723"/>
    </source>
</evidence>
<dbReference type="Pfam" id="PF01179">
    <property type="entry name" value="Cu_amine_oxid"/>
    <property type="match status" value="2"/>
</dbReference>
<evidence type="ECO:0000256" key="13">
    <source>
        <dbReference type="SAM" id="Phobius"/>
    </source>
</evidence>
<keyword evidence="6 11" id="KW-0560">Oxidoreductase</keyword>
<dbReference type="FunFam" id="3.10.450.40:FF:000005">
    <property type="entry name" value="Amine oxidase"/>
    <property type="match status" value="1"/>
</dbReference>
<dbReference type="InterPro" id="IPR015798">
    <property type="entry name" value="Cu_amine_oxidase_C"/>
</dbReference>
<dbReference type="SUPFAM" id="SSF54416">
    <property type="entry name" value="Amine oxidase N-terminal region"/>
    <property type="match status" value="4"/>
</dbReference>
<dbReference type="Gene3D" id="2.70.98.20">
    <property type="entry name" value="Copper amine oxidase, catalytic domain"/>
    <property type="match status" value="2"/>
</dbReference>
<evidence type="ECO:0000256" key="7">
    <source>
        <dbReference type="ARBA" id="ARBA00023008"/>
    </source>
</evidence>
<feature type="domain" description="Copper amine oxidase N2-terminal" evidence="15">
    <location>
        <begin position="74"/>
        <end position="154"/>
    </location>
</feature>
<reference evidence="17" key="1">
    <citation type="submission" date="2022-12" db="EMBL/GenBank/DDBJ databases">
        <title>Draft genome assemblies for two species of Escallonia (Escalloniales).</title>
        <authorList>
            <person name="Chanderbali A."/>
            <person name="Dervinis C."/>
            <person name="Anghel I."/>
            <person name="Soltis D."/>
            <person name="Soltis P."/>
            <person name="Zapata F."/>
        </authorList>
    </citation>
    <scope>NUCLEOTIDE SEQUENCE</scope>
    <source>
        <strain evidence="17">UCBG64.0493</strain>
        <tissue evidence="17">Leaf</tissue>
    </source>
</reference>
<feature type="active site" description="Proton acceptor" evidence="9">
    <location>
        <position position="1104"/>
    </location>
</feature>
<feature type="domain" description="Copper amine oxidase catalytic" evidence="14">
    <location>
        <begin position="1025"/>
        <end position="1441"/>
    </location>
</feature>
<feature type="modified residue" description="2',4',5'-topaquinone" evidence="10">
    <location>
        <position position="1192"/>
    </location>
</feature>
<sequence length="1461" mass="162900">MEATRCLGLSSFVLLLGFFVVISWYPLISHLFSQPELLGCTTPWCTSKNRKTNLGSVSDTQIPKLNKLPDTPLHPLDPLTIQEINKVRAILSNYEPFSLSFPSIHSLSLDDPVKTQVLDWRKGDPLPPRKASVIGLLNGNTHVLVVDLCLGRVTAHAANPGSGYPTLSMDDISVATQITLSSMEFNKSIMARGVEFSDLSCVTPSPGWFGPHEEGRRIIKVLCFSSQGTPNFYMRPIEGLTVTVDLDSKEVVKITDTGRAIPVPTATNTDYRYTAQDRPPEMDPINPISMEQAKGPSFRVEDGHIVKWANWEFHLKAEQRAGMIISRAVVRDSETGEPRSVMYKGFASELLVPYMDPDESWYFRTYMDAGEFGLGATAMSLVPLNDCPRNSYYMDGLFVAADGRPFLQPSMICVFERYTGDIGWRHSELPINGFQALQIRESRPKVTLVARMAASVGNYDYIFDWEFQTDGLIRVKVGLSGMLMVKGSPYENVYQVPNREDLSGPMVSENAIGVVHDHFVTFHLDTDIDGYNNSFVKVNLLKEETLPGQSSRKSYLKAKRHVAKTESDAQIKLKIYDPSEFHIVNPSRLSRLGNPTGYKVVPGGNAASLLDLHDPPQIRGAFTNNQIWVTPYNRSEQWAGGLLVYQSKGEDTLAVWSARWGERDDGKWHCGAGDSGKRGDGRGCNGNKDGGAEDGGWGWEGSWSGEKWAHTEGAHTHTLKEPSGGERASEREKDMEGRNLLRLLFLLFIAAALLLITLLNLPYPTPNTAALLDCTADTPWCTSRNRFQPKNPHLLQNPTKKPTRHSSDVPHHPLDPLTVQEFNKASSILKSHALFKNKPYALHSLVLEEPDKPVILAWRKGDPLPPRKASVIARVDGVSHVLTVDLDSHEVIPKKTGNISGYPTMTIEDMTSSTWAPLANADFNRTIIGRGVDLTDLACLPISSGWFGDMEEKRRLIKVQCYSMEGTANFYMRPIEGLTVLLDMDTKEVVEISDKGKSIPIPKAANTDYRFSAQGNPLDMLNPISMEQPKGPSFVIEDGHLVKWANWEFHLKADPRAGVVISRAMVRDPETGEMRSVMYKGFTSELFVPYMDPTDAWYFKTYMDAGEYGFGLQAMPLDPLNDCPRNAQFMDGVFAAADGKPYVRSNMICVFESYAGDIGWRHSESPITGMEIREVRPKVTLVVRMAASVANYDYIMDWEFQTDGLIRVKVGLSGILMVKGTSYVNMNQVNQQENLYGTLLSENVIGVIHDHYITYHLDMDVGGSDNSFVKVNLKRQRTSPGESPRRSYLKAVRNVAKTEKDAQVKLKLYDPSEFHVINPSKKTRVGNPVGYKVVPGGTAASLLDLDDPPQKRGAFTNNQIWVTPYNETEQWAGGLFVYQNQGEDTLAVWSDRDRPIENKDLVLWYTLGFHHVPCQEDFPIMPTVSSSFDLKPVNFFESNPILRAPPNVEKDLPVCKAAASA</sequence>
<dbReference type="EC" id="1.4.3.-" evidence="11"/>
<evidence type="ECO:0000256" key="9">
    <source>
        <dbReference type="PIRSR" id="PIRSR600269-50"/>
    </source>
</evidence>
<dbReference type="Pfam" id="PF02727">
    <property type="entry name" value="Cu_amine_oxidN2"/>
    <property type="match status" value="2"/>
</dbReference>
<evidence type="ECO:0000256" key="11">
    <source>
        <dbReference type="RuleBase" id="RU000672"/>
    </source>
</evidence>
<evidence type="ECO:0000313" key="17">
    <source>
        <dbReference type="EMBL" id="KAK3038483.1"/>
    </source>
</evidence>
<dbReference type="GO" id="GO:0005507">
    <property type="term" value="F:copper ion binding"/>
    <property type="evidence" value="ECO:0007669"/>
    <property type="project" value="InterPro"/>
</dbReference>
<organism evidence="17 18">
    <name type="scientific">Escallonia herrerae</name>
    <dbReference type="NCBI Taxonomy" id="1293975"/>
    <lineage>
        <taxon>Eukaryota</taxon>
        <taxon>Viridiplantae</taxon>
        <taxon>Streptophyta</taxon>
        <taxon>Embryophyta</taxon>
        <taxon>Tracheophyta</taxon>
        <taxon>Spermatophyta</taxon>
        <taxon>Magnoliopsida</taxon>
        <taxon>eudicotyledons</taxon>
        <taxon>Gunneridae</taxon>
        <taxon>Pentapetalae</taxon>
        <taxon>asterids</taxon>
        <taxon>campanulids</taxon>
        <taxon>Escalloniales</taxon>
        <taxon>Escalloniaceae</taxon>
        <taxon>Escallonia</taxon>
    </lineage>
</organism>
<accession>A0AA88X800</accession>
<evidence type="ECO:0000256" key="1">
    <source>
        <dbReference type="ARBA" id="ARBA00001935"/>
    </source>
</evidence>
<dbReference type="FunFam" id="2.70.98.20:FF:000004">
    <property type="entry name" value="Amine oxidase"/>
    <property type="match status" value="2"/>
</dbReference>
<proteinExistence type="inferred from homology"/>
<keyword evidence="5 9" id="KW-0801">TPQ</keyword>
<keyword evidence="13" id="KW-0472">Membrane</keyword>
<keyword evidence="13" id="KW-0812">Transmembrane</keyword>
<evidence type="ECO:0000256" key="5">
    <source>
        <dbReference type="ARBA" id="ARBA00022772"/>
    </source>
</evidence>
<comment type="cofactor">
    <cofactor evidence="1">
        <name>Cu cation</name>
        <dbReference type="ChEBI" id="CHEBI:23378"/>
    </cofactor>
</comment>
<comment type="subunit">
    <text evidence="3">Homodimer.</text>
</comment>
<comment type="similarity">
    <text evidence="2 11">Belongs to the copper/topaquinone oxidase family.</text>
</comment>
<name>A0AA88X800_9ASTE</name>
<dbReference type="SUPFAM" id="SSF49998">
    <property type="entry name" value="Amine oxidase catalytic domain"/>
    <property type="match status" value="2"/>
</dbReference>
<dbReference type="InterPro" id="IPR049948">
    <property type="entry name" value="Cu_Am_ox_TPQ-bd"/>
</dbReference>
<dbReference type="PROSITE" id="PS01165">
    <property type="entry name" value="COPPER_AMINE_OXID_2"/>
    <property type="match status" value="1"/>
</dbReference>
<evidence type="ECO:0000259" key="14">
    <source>
        <dbReference type="Pfam" id="PF01179"/>
    </source>
</evidence>
<evidence type="ECO:0000256" key="8">
    <source>
        <dbReference type="ARBA" id="ARBA00023157"/>
    </source>
</evidence>
<dbReference type="Proteomes" id="UP001188597">
    <property type="component" value="Unassembled WGS sequence"/>
</dbReference>
<feature type="compositionally biased region" description="Polar residues" evidence="12">
    <location>
        <begin position="785"/>
        <end position="800"/>
    </location>
</feature>
<keyword evidence="7 11" id="KW-0186">Copper</keyword>
<keyword evidence="13" id="KW-1133">Transmembrane helix</keyword>
<comment type="PTM">
    <text evidence="10 11">Topaquinone (TPQ) is generated by copper-dependent autoxidation of a specific tyrosyl residue.</text>
</comment>
<dbReference type="InterPro" id="IPR036460">
    <property type="entry name" value="Cu_amine_oxidase_C_sf"/>
</dbReference>
<keyword evidence="8" id="KW-1015">Disulfide bond</keyword>
<dbReference type="InterPro" id="IPR049947">
    <property type="entry name" value="Cu_Am_Ox_Cu-bd"/>
</dbReference>
<dbReference type="Pfam" id="PF02728">
    <property type="entry name" value="Cu_amine_oxidN3"/>
    <property type="match status" value="2"/>
</dbReference>
<dbReference type="GO" id="GO:0048038">
    <property type="term" value="F:quinone binding"/>
    <property type="evidence" value="ECO:0007669"/>
    <property type="project" value="InterPro"/>
</dbReference>
<dbReference type="GO" id="GO:0009308">
    <property type="term" value="P:amine metabolic process"/>
    <property type="evidence" value="ECO:0007669"/>
    <property type="project" value="UniProtKB-UniRule"/>
</dbReference>
<feature type="transmembrane region" description="Helical" evidence="13">
    <location>
        <begin position="6"/>
        <end position="28"/>
    </location>
</feature>
<dbReference type="InterPro" id="IPR015800">
    <property type="entry name" value="Cu_amine_oxidase_N2"/>
</dbReference>
<keyword evidence="4 11" id="KW-0479">Metal-binding</keyword>
<dbReference type="InterPro" id="IPR000269">
    <property type="entry name" value="Cu_amine_oxidase"/>
</dbReference>
<evidence type="ECO:0000256" key="12">
    <source>
        <dbReference type="SAM" id="MobiDB-lite"/>
    </source>
</evidence>
<feature type="region of interest" description="Disordered" evidence="12">
    <location>
        <begin position="671"/>
        <end position="697"/>
    </location>
</feature>
<comment type="caution">
    <text evidence="17">The sequence shown here is derived from an EMBL/GenBank/DDBJ whole genome shotgun (WGS) entry which is preliminary data.</text>
</comment>
<evidence type="ECO:0000256" key="6">
    <source>
        <dbReference type="ARBA" id="ARBA00023002"/>
    </source>
</evidence>
<evidence type="ECO:0000256" key="10">
    <source>
        <dbReference type="PIRSR" id="PIRSR600269-51"/>
    </source>
</evidence>
<comment type="cofactor">
    <cofactor evidence="11">
        <name>Cu cation</name>
        <dbReference type="ChEBI" id="CHEBI:23378"/>
    </cofactor>
    <text evidence="11">Contains 1 topaquinone per subunit.</text>
</comment>
<evidence type="ECO:0000259" key="15">
    <source>
        <dbReference type="Pfam" id="PF02727"/>
    </source>
</evidence>
<feature type="active site" description="Schiff-base intermediate with substrate; via topaquinone" evidence="9">
    <location>
        <position position="1192"/>
    </location>
</feature>
<dbReference type="PANTHER" id="PTHR10638:SF41">
    <property type="entry name" value="AMINE OXIDASE"/>
    <property type="match status" value="1"/>
</dbReference>
<evidence type="ECO:0000259" key="16">
    <source>
        <dbReference type="Pfam" id="PF02728"/>
    </source>
</evidence>
<protein>
    <recommendedName>
        <fullName evidence="11">Amine oxidase</fullName>
        <ecNumber evidence="11">1.4.3.-</ecNumber>
    </recommendedName>
</protein>